<dbReference type="InterPro" id="IPR050565">
    <property type="entry name" value="LYPA1-2/EST-like"/>
</dbReference>
<keyword evidence="2 4" id="KW-0378">Hydrolase</keyword>
<evidence type="ECO:0000313" key="4">
    <source>
        <dbReference type="EMBL" id="MZI93342.1"/>
    </source>
</evidence>
<keyword evidence="5" id="KW-1185">Reference proteome</keyword>
<reference evidence="4 5" key="1">
    <citation type="submission" date="2019-10" db="EMBL/GenBank/DDBJ databases">
        <title>Vibrio sp. nov. isolated from a shrimp pond.</title>
        <authorList>
            <person name="Gomez-Gil B."/>
            <person name="Enciso-Ibarra J."/>
            <person name="Enciso-Ibarra K."/>
            <person name="Bolan-Mejia C."/>
        </authorList>
    </citation>
    <scope>NUCLEOTIDE SEQUENCE [LARGE SCALE GENOMIC DNA]</scope>
    <source>
        <strain evidence="4 5">CAIM 722</strain>
    </source>
</reference>
<proteinExistence type="inferred from homology"/>
<dbReference type="InterPro" id="IPR029058">
    <property type="entry name" value="AB_hydrolase_fold"/>
</dbReference>
<dbReference type="EMBL" id="WEKT01000012">
    <property type="protein sequence ID" value="MZI93342.1"/>
    <property type="molecule type" value="Genomic_DNA"/>
</dbReference>
<dbReference type="PANTHER" id="PTHR10655:SF17">
    <property type="entry name" value="LYSOPHOSPHOLIPASE-LIKE PROTEIN 1"/>
    <property type="match status" value="1"/>
</dbReference>
<dbReference type="PANTHER" id="PTHR10655">
    <property type="entry name" value="LYSOPHOSPHOLIPASE-RELATED"/>
    <property type="match status" value="1"/>
</dbReference>
<evidence type="ECO:0000256" key="2">
    <source>
        <dbReference type="ARBA" id="ARBA00022801"/>
    </source>
</evidence>
<evidence type="ECO:0000256" key="1">
    <source>
        <dbReference type="ARBA" id="ARBA00006499"/>
    </source>
</evidence>
<comment type="caution">
    <text evidence="4">The sequence shown here is derived from an EMBL/GenBank/DDBJ whole genome shotgun (WGS) entry which is preliminary data.</text>
</comment>
<dbReference type="InterPro" id="IPR003140">
    <property type="entry name" value="PLipase/COase/thioEstase"/>
</dbReference>
<evidence type="ECO:0000313" key="5">
    <source>
        <dbReference type="Proteomes" id="UP000462621"/>
    </source>
</evidence>
<accession>A0A7X4LKJ6</accession>
<comment type="similarity">
    <text evidence="1">Belongs to the AB hydrolase superfamily. AB hydrolase 2 family.</text>
</comment>
<sequence>MARVIFLHGVGANGETFSPLINMLHLDELGLDAFTPDGPYPFDGSAYGRQWFSISGVTEENRLQRVEMALPKLKEVLESYGPLEDTILVGFSQGSIMSLHAAAAGFPVKGVISIAGRLSGPVDKRDNWPPITFIHDNDDPVIDISKAQESYQWLQAAGATPEAFTSNEVGHSIGSQMIPVIRQQIEKML</sequence>
<dbReference type="Pfam" id="PF02230">
    <property type="entry name" value="Abhydrolase_2"/>
    <property type="match status" value="1"/>
</dbReference>
<dbReference type="AlphaFoldDB" id="A0A7X4LKJ6"/>
<feature type="domain" description="Phospholipase/carboxylesterase/thioesterase" evidence="3">
    <location>
        <begin position="3"/>
        <end position="188"/>
    </location>
</feature>
<dbReference type="Gene3D" id="3.40.50.1820">
    <property type="entry name" value="alpha/beta hydrolase"/>
    <property type="match status" value="1"/>
</dbReference>
<protein>
    <submittedName>
        <fullName evidence="4">Hydrolase</fullName>
    </submittedName>
</protein>
<dbReference type="GO" id="GO:0016787">
    <property type="term" value="F:hydrolase activity"/>
    <property type="evidence" value="ECO:0007669"/>
    <property type="project" value="UniProtKB-KW"/>
</dbReference>
<dbReference type="Proteomes" id="UP000462621">
    <property type="component" value="Unassembled WGS sequence"/>
</dbReference>
<organism evidence="4 5">
    <name type="scientific">Vibrio eleionomae</name>
    <dbReference type="NCBI Taxonomy" id="2653505"/>
    <lineage>
        <taxon>Bacteria</taxon>
        <taxon>Pseudomonadati</taxon>
        <taxon>Pseudomonadota</taxon>
        <taxon>Gammaproteobacteria</taxon>
        <taxon>Vibrionales</taxon>
        <taxon>Vibrionaceae</taxon>
        <taxon>Vibrio</taxon>
    </lineage>
</organism>
<gene>
    <name evidence="4" type="ORF">F9817_09045</name>
</gene>
<name>A0A7X4LKJ6_9VIBR</name>
<dbReference type="SUPFAM" id="SSF53474">
    <property type="entry name" value="alpha/beta-Hydrolases"/>
    <property type="match status" value="1"/>
</dbReference>
<evidence type="ECO:0000259" key="3">
    <source>
        <dbReference type="Pfam" id="PF02230"/>
    </source>
</evidence>